<accession>A0A918NGS5</accession>
<feature type="transmembrane region" description="Helical" evidence="1">
    <location>
        <begin position="67"/>
        <end position="85"/>
    </location>
</feature>
<evidence type="ECO:0000313" key="3">
    <source>
        <dbReference type="Proteomes" id="UP000600865"/>
    </source>
</evidence>
<protein>
    <recommendedName>
        <fullName evidence="4">DoxX family protein</fullName>
    </recommendedName>
</protein>
<organism evidence="2 3">
    <name type="scientific">Litorimonas cladophorae</name>
    <dbReference type="NCBI Taxonomy" id="1220491"/>
    <lineage>
        <taxon>Bacteria</taxon>
        <taxon>Pseudomonadati</taxon>
        <taxon>Pseudomonadota</taxon>
        <taxon>Alphaproteobacteria</taxon>
        <taxon>Maricaulales</taxon>
        <taxon>Robiginitomaculaceae</taxon>
    </lineage>
</organism>
<comment type="caution">
    <text evidence="2">The sequence shown here is derived from an EMBL/GenBank/DDBJ whole genome shotgun (WGS) entry which is preliminary data.</text>
</comment>
<dbReference type="Proteomes" id="UP000600865">
    <property type="component" value="Unassembled WGS sequence"/>
</dbReference>
<name>A0A918NGS5_9PROT</name>
<dbReference type="PANTHER" id="PTHR36974">
    <property type="entry name" value="MEMBRANE PROTEIN-RELATED"/>
    <property type="match status" value="1"/>
</dbReference>
<feature type="transmembrane region" description="Helical" evidence="1">
    <location>
        <begin position="127"/>
        <end position="145"/>
    </location>
</feature>
<feature type="transmembrane region" description="Helical" evidence="1">
    <location>
        <begin position="92"/>
        <end position="115"/>
    </location>
</feature>
<keyword evidence="3" id="KW-1185">Reference proteome</keyword>
<gene>
    <name evidence="2" type="ORF">GCM10011309_15270</name>
</gene>
<reference evidence="2 3" key="1">
    <citation type="journal article" date="2014" name="Int. J. Syst. Evol. Microbiol.">
        <title>Complete genome sequence of Corynebacterium casei LMG S-19264T (=DSM 44701T), isolated from a smear-ripened cheese.</title>
        <authorList>
            <consortium name="US DOE Joint Genome Institute (JGI-PGF)"/>
            <person name="Walter F."/>
            <person name="Albersmeier A."/>
            <person name="Kalinowski J."/>
            <person name="Ruckert C."/>
        </authorList>
    </citation>
    <scope>NUCLEOTIDE SEQUENCE [LARGE SCALE GENOMIC DNA]</scope>
    <source>
        <strain evidence="2 3">KCTC 23968</strain>
    </source>
</reference>
<evidence type="ECO:0008006" key="4">
    <source>
        <dbReference type="Google" id="ProtNLM"/>
    </source>
</evidence>
<proteinExistence type="predicted"/>
<keyword evidence="1" id="KW-0472">Membrane</keyword>
<feature type="transmembrane region" description="Helical" evidence="1">
    <location>
        <begin position="28"/>
        <end position="47"/>
    </location>
</feature>
<keyword evidence="1" id="KW-0812">Transmembrane</keyword>
<sequence length="152" mass="16601">MLAYVVGASKIGLIYRDRALERAMINGLKIGLVCFFALFFVLAGVMHFVKVDDFAAIVPPLLPFPKLIVWVTGLMEIAMGVMLLCPHFRANVGVVLGLFLLAVLPANIYMAMAGIGFDDAVASPAALWGRVAFQFPLIAVIYWCTRPRQDAV</sequence>
<evidence type="ECO:0000256" key="1">
    <source>
        <dbReference type="SAM" id="Phobius"/>
    </source>
</evidence>
<evidence type="ECO:0000313" key="2">
    <source>
        <dbReference type="EMBL" id="GGX65932.1"/>
    </source>
</evidence>
<dbReference type="PANTHER" id="PTHR36974:SF1">
    <property type="entry name" value="DOXX FAMILY MEMBRANE PROTEIN"/>
    <property type="match status" value="1"/>
</dbReference>
<dbReference type="AlphaFoldDB" id="A0A918NGS5"/>
<dbReference type="EMBL" id="BMYV01000001">
    <property type="protein sequence ID" value="GGX65932.1"/>
    <property type="molecule type" value="Genomic_DNA"/>
</dbReference>
<keyword evidence="1" id="KW-1133">Transmembrane helix</keyword>